<name>A0A3P8BB73_HELPZ</name>
<organism evidence="2">
    <name type="scientific">Heligmosomoides polygyrus</name>
    <name type="common">Parasitic roundworm</name>
    <dbReference type="NCBI Taxonomy" id="6339"/>
    <lineage>
        <taxon>Eukaryota</taxon>
        <taxon>Metazoa</taxon>
        <taxon>Ecdysozoa</taxon>
        <taxon>Nematoda</taxon>
        <taxon>Chromadorea</taxon>
        <taxon>Rhabditida</taxon>
        <taxon>Rhabditina</taxon>
        <taxon>Rhabditomorpha</taxon>
        <taxon>Strongyloidea</taxon>
        <taxon>Heligmosomidae</taxon>
        <taxon>Heligmosomoides</taxon>
    </lineage>
</organism>
<sequence length="313" mass="35520">MGGERVSVQPILQRQVPLTGDRVSRFVSYTFVAALPEMLLEYLESPTPYLMGVLSDLPDVDAVMVDLDIGEVRLPTNSELPELPSPFRERLVIRLQMVLSPELATADLAIPAALPPPLEPHLLDKEIRACFVLFFSELLYGYRSCLEVVRLHRHPLIVFHKAAFMGMRRLNSPLLHELIEGQMFQLFVTNRGLPFRECDIFDEVVCSATMENYDLGSDEEKQRMTMIRDSLLMNEKQERIMTTTPQNLSRKISLCVLNGDKPGDGDPRSLDNDKIDALIEDNRLQWNLDDPGRIQPKVGDRVIVFTVFASVDP</sequence>
<accession>A0A3P8BB73</accession>
<dbReference type="PANTHER" id="PTHR12296">
    <property type="entry name" value="DENN DOMAIN-CONTAINING PROTEIN 4"/>
    <property type="match status" value="1"/>
</dbReference>
<dbReference type="InterPro" id="IPR051696">
    <property type="entry name" value="DENN_Domain_GEFs"/>
</dbReference>
<dbReference type="GO" id="GO:0031410">
    <property type="term" value="C:cytoplasmic vesicle"/>
    <property type="evidence" value="ECO:0007669"/>
    <property type="project" value="TreeGrafter"/>
</dbReference>
<dbReference type="InterPro" id="IPR037516">
    <property type="entry name" value="Tripartite_DENN"/>
</dbReference>
<dbReference type="GO" id="GO:0032483">
    <property type="term" value="P:regulation of Rab protein signal transduction"/>
    <property type="evidence" value="ECO:0007669"/>
    <property type="project" value="TreeGrafter"/>
</dbReference>
<evidence type="ECO:0000313" key="3">
    <source>
        <dbReference type="Proteomes" id="UP000050761"/>
    </source>
</evidence>
<gene>
    <name evidence="2" type="ORF">HPBE_LOCUS15823</name>
</gene>
<dbReference type="InterPro" id="IPR005112">
    <property type="entry name" value="dDENN_dom"/>
</dbReference>
<feature type="domain" description="UDENN" evidence="1">
    <location>
        <begin position="1"/>
        <end position="198"/>
    </location>
</feature>
<dbReference type="SMART" id="SM00801">
    <property type="entry name" value="dDENN"/>
    <property type="match status" value="1"/>
</dbReference>
<dbReference type="GO" id="GO:0005085">
    <property type="term" value="F:guanyl-nucleotide exchange factor activity"/>
    <property type="evidence" value="ECO:0007669"/>
    <property type="project" value="UniProtKB-ARBA"/>
</dbReference>
<dbReference type="AlphaFoldDB" id="A0A3P8BB73"/>
<dbReference type="Proteomes" id="UP000050761">
    <property type="component" value="Unassembled WGS sequence"/>
</dbReference>
<reference evidence="4" key="2">
    <citation type="submission" date="2019-09" db="UniProtKB">
        <authorList>
            <consortium name="WormBaseParasite"/>
        </authorList>
    </citation>
    <scope>IDENTIFICATION</scope>
</reference>
<dbReference type="PANTHER" id="PTHR12296:SF21">
    <property type="entry name" value="DENN DOMAIN-CONTAINING PROTEIN 3"/>
    <property type="match status" value="1"/>
</dbReference>
<protein>
    <submittedName>
        <fullName evidence="4">UDENN domain-containing protein</fullName>
    </submittedName>
</protein>
<dbReference type="EMBL" id="UZAH01029061">
    <property type="protein sequence ID" value="VDP04045.1"/>
    <property type="molecule type" value="Genomic_DNA"/>
</dbReference>
<dbReference type="WBParaSite" id="HPBE_0001582401-mRNA-1">
    <property type="protein sequence ID" value="HPBE_0001582401-mRNA-1"/>
    <property type="gene ID" value="HPBE_0001582401"/>
</dbReference>
<dbReference type="Pfam" id="PF02141">
    <property type="entry name" value="DENN"/>
    <property type="match status" value="1"/>
</dbReference>
<dbReference type="InterPro" id="IPR043153">
    <property type="entry name" value="DENN_C"/>
</dbReference>
<evidence type="ECO:0000313" key="4">
    <source>
        <dbReference type="WBParaSite" id="HPBE_0001582401-mRNA-1"/>
    </source>
</evidence>
<dbReference type="PROSITE" id="PS50211">
    <property type="entry name" value="DENN"/>
    <property type="match status" value="1"/>
</dbReference>
<reference evidence="2 3" key="1">
    <citation type="submission" date="2018-11" db="EMBL/GenBank/DDBJ databases">
        <authorList>
            <consortium name="Pathogen Informatics"/>
        </authorList>
    </citation>
    <scope>NUCLEOTIDE SEQUENCE [LARGE SCALE GENOMIC DNA]</scope>
</reference>
<evidence type="ECO:0000313" key="2">
    <source>
        <dbReference type="EMBL" id="VDP04045.1"/>
    </source>
</evidence>
<keyword evidence="3" id="KW-1185">Reference proteome</keyword>
<dbReference type="OrthoDB" id="74314at2759"/>
<evidence type="ECO:0000259" key="1">
    <source>
        <dbReference type="PROSITE" id="PS50211"/>
    </source>
</evidence>
<dbReference type="InterPro" id="IPR001194">
    <property type="entry name" value="cDENN_dom"/>
</dbReference>
<proteinExistence type="predicted"/>
<dbReference type="Gene3D" id="3.40.50.11500">
    <property type="match status" value="1"/>
</dbReference>